<protein>
    <submittedName>
        <fullName evidence="2">Uncharacterized protein</fullName>
    </submittedName>
</protein>
<evidence type="ECO:0000313" key="2">
    <source>
        <dbReference type="EMBL" id="QQZ09777.1"/>
    </source>
</evidence>
<keyword evidence="1" id="KW-1133">Transmembrane helix</keyword>
<evidence type="ECO:0000313" key="3">
    <source>
        <dbReference type="Proteomes" id="UP000595691"/>
    </source>
</evidence>
<proteinExistence type="predicted"/>
<keyword evidence="1" id="KW-0812">Transmembrane</keyword>
<accession>A0ABX7E4N1</accession>
<organism evidence="2 3">
    <name type="scientific">Heyndrickxia vini</name>
    <dbReference type="NCBI Taxonomy" id="1476025"/>
    <lineage>
        <taxon>Bacteria</taxon>
        <taxon>Bacillati</taxon>
        <taxon>Bacillota</taxon>
        <taxon>Bacilli</taxon>
        <taxon>Bacillales</taxon>
        <taxon>Bacillaceae</taxon>
        <taxon>Heyndrickxia</taxon>
    </lineage>
</organism>
<feature type="transmembrane region" description="Helical" evidence="1">
    <location>
        <begin position="12"/>
        <end position="32"/>
    </location>
</feature>
<name>A0ABX7E4N1_9BACI</name>
<gene>
    <name evidence="2" type="ORF">I5776_02015</name>
</gene>
<reference evidence="2 3" key="1">
    <citation type="submission" date="2020-11" db="EMBL/GenBank/DDBJ databases">
        <title>Taxonomic evaluation of the Bacillus sporothermodurans group of bacteria based on whole genome sequences.</title>
        <authorList>
            <person name="Fiedler G."/>
            <person name="Herbstmann A.-D."/>
            <person name="Doll E."/>
            <person name="Wenning M."/>
            <person name="Brinks E."/>
            <person name="Kabisch J."/>
            <person name="Breitenwieser F."/>
            <person name="Lappann M."/>
            <person name="Boehnlein C."/>
            <person name="Franz C."/>
        </authorList>
    </citation>
    <scope>NUCLEOTIDE SEQUENCE [LARGE SCALE GENOMIC DNA]</scope>
    <source>
        <strain evidence="2 3">JCM 19841</strain>
    </source>
</reference>
<sequence>MKAKKGISFLRIFWVTFLILIALFLVYLYQLYTEGLLAKKILFTVNQLTEMTKKNPILCAGLVSYIIIFFLGYSIGKKRR</sequence>
<dbReference type="RefSeq" id="WP_202778741.1">
    <property type="nucleotide sequence ID" value="NZ_CP065425.1"/>
</dbReference>
<keyword evidence="3" id="KW-1185">Reference proteome</keyword>
<dbReference type="EMBL" id="CP065425">
    <property type="protein sequence ID" value="QQZ09777.1"/>
    <property type="molecule type" value="Genomic_DNA"/>
</dbReference>
<dbReference type="Proteomes" id="UP000595691">
    <property type="component" value="Chromosome"/>
</dbReference>
<evidence type="ECO:0000256" key="1">
    <source>
        <dbReference type="SAM" id="Phobius"/>
    </source>
</evidence>
<keyword evidence="1" id="KW-0472">Membrane</keyword>
<feature type="transmembrane region" description="Helical" evidence="1">
    <location>
        <begin position="55"/>
        <end position="75"/>
    </location>
</feature>